<keyword evidence="3" id="KW-0804">Transcription</keyword>
<dbReference type="Gene3D" id="2.60.120.280">
    <property type="entry name" value="Regulatory protein AraC"/>
    <property type="match status" value="1"/>
</dbReference>
<evidence type="ECO:0000313" key="5">
    <source>
        <dbReference type="EMBL" id="CZQ98608.1"/>
    </source>
</evidence>
<proteinExistence type="predicted"/>
<dbReference type="SMART" id="SM00342">
    <property type="entry name" value="HTH_ARAC"/>
    <property type="match status" value="1"/>
</dbReference>
<dbReference type="InterPro" id="IPR009057">
    <property type="entry name" value="Homeodomain-like_sf"/>
</dbReference>
<accession>A0A143YU05</accession>
<dbReference type="Proteomes" id="UP000242754">
    <property type="component" value="Unassembled WGS sequence"/>
</dbReference>
<organism evidence="5 6">
    <name type="scientific">Trichococcus palustris</name>
    <dbReference type="NCBI Taxonomy" id="140314"/>
    <lineage>
        <taxon>Bacteria</taxon>
        <taxon>Bacillati</taxon>
        <taxon>Bacillota</taxon>
        <taxon>Bacilli</taxon>
        <taxon>Lactobacillales</taxon>
        <taxon>Carnobacteriaceae</taxon>
        <taxon>Trichococcus</taxon>
    </lineage>
</organism>
<dbReference type="SUPFAM" id="SSF46689">
    <property type="entry name" value="Homeodomain-like"/>
    <property type="match status" value="1"/>
</dbReference>
<gene>
    <name evidence="5" type="ORF">Tpal_2292</name>
</gene>
<dbReference type="STRING" id="140314.SAMN04488076_11027"/>
<evidence type="ECO:0000256" key="2">
    <source>
        <dbReference type="ARBA" id="ARBA00023125"/>
    </source>
</evidence>
<evidence type="ECO:0000259" key="4">
    <source>
        <dbReference type="PROSITE" id="PS01124"/>
    </source>
</evidence>
<evidence type="ECO:0000256" key="3">
    <source>
        <dbReference type="ARBA" id="ARBA00023163"/>
    </source>
</evidence>
<name>A0A143YU05_9LACT</name>
<dbReference type="InterPro" id="IPR018060">
    <property type="entry name" value="HTH_AraC"/>
</dbReference>
<feature type="domain" description="HTH araC/xylS-type" evidence="4">
    <location>
        <begin position="177"/>
        <end position="276"/>
    </location>
</feature>
<sequence length="277" mass="32849">MNEKPFKDLFFKEYYFSDFYFFNVGYEKCQSGHRFGPSLRDNYIVHFVISGKGRYTVNDATHHLGAGDFFLIRPNELVDYEADTEEPWEYYWIGFSGNKVKEILQTNGIGAKDYIGQVDTKEVLREKFESFMQSDFFDDSQKLVNQAFFYDIFSFFKIHNENIEMEVRVSQRKKYSEAFLLYVENNYYREDLTIEEIAKSMYLHPSYFSQVIKEELGLNALKYLNLYRMNKASQLLKTTELSIEEISNAVGYQNRHSFSRAFKSRFHSSPTGYKAEK</sequence>
<dbReference type="Pfam" id="PF02311">
    <property type="entry name" value="AraC_binding"/>
    <property type="match status" value="1"/>
</dbReference>
<reference evidence="5 6" key="1">
    <citation type="submission" date="2016-02" db="EMBL/GenBank/DDBJ databases">
        <authorList>
            <person name="Wen L."/>
            <person name="He K."/>
            <person name="Yang H."/>
        </authorList>
    </citation>
    <scope>NUCLEOTIDE SEQUENCE [LARGE SCALE GENOMIC DNA]</scope>
    <source>
        <strain evidence="5">Trichococcus palustris</strain>
    </source>
</reference>
<dbReference type="PANTHER" id="PTHR43280">
    <property type="entry name" value="ARAC-FAMILY TRANSCRIPTIONAL REGULATOR"/>
    <property type="match status" value="1"/>
</dbReference>
<dbReference type="GO" id="GO:0043565">
    <property type="term" value="F:sequence-specific DNA binding"/>
    <property type="evidence" value="ECO:0007669"/>
    <property type="project" value="InterPro"/>
</dbReference>
<dbReference type="RefSeq" id="WP_087033845.1">
    <property type="nucleotide sequence ID" value="NZ_FJNE01000007.1"/>
</dbReference>
<dbReference type="InterPro" id="IPR037923">
    <property type="entry name" value="HTH-like"/>
</dbReference>
<dbReference type="CDD" id="cd06986">
    <property type="entry name" value="cupin_MmsR-like_N"/>
    <property type="match status" value="1"/>
</dbReference>
<dbReference type="EMBL" id="FJNE01000007">
    <property type="protein sequence ID" value="CZQ98608.1"/>
    <property type="molecule type" value="Genomic_DNA"/>
</dbReference>
<dbReference type="InterPro" id="IPR003313">
    <property type="entry name" value="AraC-bd"/>
</dbReference>
<dbReference type="Gene3D" id="1.10.10.60">
    <property type="entry name" value="Homeodomain-like"/>
    <property type="match status" value="2"/>
</dbReference>
<dbReference type="AlphaFoldDB" id="A0A143YU05"/>
<evidence type="ECO:0000256" key="1">
    <source>
        <dbReference type="ARBA" id="ARBA00023015"/>
    </source>
</evidence>
<keyword evidence="1" id="KW-0805">Transcription regulation</keyword>
<dbReference type="Pfam" id="PF12833">
    <property type="entry name" value="HTH_18"/>
    <property type="match status" value="1"/>
</dbReference>
<dbReference type="PANTHER" id="PTHR43280:SF30">
    <property type="entry name" value="MMSAB OPERON REGULATORY PROTEIN"/>
    <property type="match status" value="1"/>
</dbReference>
<dbReference type="PROSITE" id="PS01124">
    <property type="entry name" value="HTH_ARAC_FAMILY_2"/>
    <property type="match status" value="1"/>
</dbReference>
<protein>
    <submittedName>
        <fullName evidence="5">Helix turn helix arabinose operon control protein</fullName>
    </submittedName>
</protein>
<dbReference type="OrthoDB" id="62429at2"/>
<dbReference type="SUPFAM" id="SSF51215">
    <property type="entry name" value="Regulatory protein AraC"/>
    <property type="match status" value="1"/>
</dbReference>
<keyword evidence="6" id="KW-1185">Reference proteome</keyword>
<evidence type="ECO:0000313" key="6">
    <source>
        <dbReference type="Proteomes" id="UP000242754"/>
    </source>
</evidence>
<dbReference type="GO" id="GO:0003700">
    <property type="term" value="F:DNA-binding transcription factor activity"/>
    <property type="evidence" value="ECO:0007669"/>
    <property type="project" value="InterPro"/>
</dbReference>
<keyword evidence="2" id="KW-0238">DNA-binding</keyword>